<dbReference type="GO" id="GO:0015295">
    <property type="term" value="F:solute:proton symporter activity"/>
    <property type="evidence" value="ECO:0007669"/>
    <property type="project" value="TreeGrafter"/>
</dbReference>
<keyword evidence="3 8" id="KW-0813">Transport</keyword>
<dbReference type="PANTHER" id="PTHR30003:SF0">
    <property type="entry name" value="GLYCOLATE PERMEASE GLCA-RELATED"/>
    <property type="match status" value="1"/>
</dbReference>
<dbReference type="AlphaFoldDB" id="A0A939IXX0"/>
<evidence type="ECO:0000256" key="7">
    <source>
        <dbReference type="ARBA" id="ARBA00023136"/>
    </source>
</evidence>
<feature type="transmembrane region" description="Helical" evidence="8">
    <location>
        <begin position="525"/>
        <end position="543"/>
    </location>
</feature>
<name>A0A939IXX0_9CORY</name>
<dbReference type="GO" id="GO:0015129">
    <property type="term" value="F:lactate transmembrane transporter activity"/>
    <property type="evidence" value="ECO:0007669"/>
    <property type="project" value="UniProtKB-UniRule"/>
</dbReference>
<reference evidence="9" key="1">
    <citation type="submission" date="2021-03" db="EMBL/GenBank/DDBJ databases">
        <authorList>
            <person name="Sun Q."/>
        </authorList>
    </citation>
    <scope>NUCLEOTIDE SEQUENCE</scope>
    <source>
        <strain evidence="9">CCM 8862</strain>
    </source>
</reference>
<gene>
    <name evidence="9" type="ORF">JZY06_09880</name>
</gene>
<dbReference type="EMBL" id="JAFLEQ010000016">
    <property type="protein sequence ID" value="MBN9644915.1"/>
    <property type="molecule type" value="Genomic_DNA"/>
</dbReference>
<comment type="subcellular location">
    <subcellularLocation>
        <location evidence="1 8">Cell membrane</location>
        <topology evidence="1 8">Multi-pass membrane protein</topology>
    </subcellularLocation>
</comment>
<comment type="function">
    <text evidence="8">Uptake of L-lactate across the membrane. Can also transport D-lactate and glycolate.</text>
</comment>
<keyword evidence="5 8" id="KW-0812">Transmembrane</keyword>
<feature type="transmembrane region" description="Helical" evidence="8">
    <location>
        <begin position="436"/>
        <end position="454"/>
    </location>
</feature>
<organism evidence="9 10">
    <name type="scientific">Corynebacterium mendelii</name>
    <dbReference type="NCBI Taxonomy" id="2765362"/>
    <lineage>
        <taxon>Bacteria</taxon>
        <taxon>Bacillati</taxon>
        <taxon>Actinomycetota</taxon>
        <taxon>Actinomycetes</taxon>
        <taxon>Mycobacteriales</taxon>
        <taxon>Corynebacteriaceae</taxon>
        <taxon>Corynebacterium</taxon>
    </lineage>
</organism>
<dbReference type="Pfam" id="PF02652">
    <property type="entry name" value="Lactate_perm"/>
    <property type="match status" value="1"/>
</dbReference>
<feature type="transmembrane region" description="Helical" evidence="8">
    <location>
        <begin position="405"/>
        <end position="424"/>
    </location>
</feature>
<dbReference type="GO" id="GO:0005886">
    <property type="term" value="C:plasma membrane"/>
    <property type="evidence" value="ECO:0007669"/>
    <property type="project" value="UniProtKB-SubCell"/>
</dbReference>
<evidence type="ECO:0000256" key="1">
    <source>
        <dbReference type="ARBA" id="ARBA00004651"/>
    </source>
</evidence>
<keyword evidence="10" id="KW-1185">Reference proteome</keyword>
<evidence type="ECO:0000256" key="6">
    <source>
        <dbReference type="ARBA" id="ARBA00022989"/>
    </source>
</evidence>
<accession>A0A939IXX0</accession>
<comment type="caution">
    <text evidence="9">The sequence shown here is derived from an EMBL/GenBank/DDBJ whole genome shotgun (WGS) entry which is preliminary data.</text>
</comment>
<dbReference type="NCBIfam" id="TIGR00795">
    <property type="entry name" value="lctP"/>
    <property type="match status" value="1"/>
</dbReference>
<evidence type="ECO:0000256" key="2">
    <source>
        <dbReference type="ARBA" id="ARBA00010100"/>
    </source>
</evidence>
<evidence type="ECO:0000313" key="9">
    <source>
        <dbReference type="EMBL" id="MBN9644915.1"/>
    </source>
</evidence>
<dbReference type="RefSeq" id="WP_207279370.1">
    <property type="nucleotide sequence ID" value="NZ_JAFLEQ010000016.1"/>
</dbReference>
<keyword evidence="6 8" id="KW-1133">Transmembrane helix</keyword>
<evidence type="ECO:0000256" key="5">
    <source>
        <dbReference type="ARBA" id="ARBA00022692"/>
    </source>
</evidence>
<feature type="transmembrane region" description="Helical" evidence="8">
    <location>
        <begin position="114"/>
        <end position="131"/>
    </location>
</feature>
<feature type="transmembrane region" description="Helical" evidence="8">
    <location>
        <begin position="251"/>
        <end position="274"/>
    </location>
</feature>
<feature type="transmembrane region" description="Helical" evidence="8">
    <location>
        <begin position="302"/>
        <end position="322"/>
    </location>
</feature>
<sequence>MTDFTAVTDAVNGSLGLSALVATIPLLTFFICLIGLKMRAHWSALTALIAALLVGIAGFHMPVAMALSSAVRGGVFGLFPIAWVIVMAIWFYEVTVVSGRFEDLRRFFDRLGNGDVRIQAILIAFCFGGLLEALAGFGAPVAITATMIMALGIKPLRAAVVVLLANTAPVAFGAVAIPITTAGAVGGRTVEQTENIAAIVGHQAPLLAFFVPCILLFIIDGVKGLKDAWVPAVIIGFAFGIAQWMTSNFFVYQITDIVACIVSLGVAIAFLQVWKPRGVNEMRARLELPAFTQAEKLPGRRIWMALMPYAVVTVIFGIANLVSPVKDALAAASIKVSWPLLEGHLLKPDGSEINSAYTFAWLSNPGTMLLLSGLIVAAAYGAFNDGGRYRITMGQAVAEIGKCMYRMRWAALTIGLVLALAYVMNFSGQTVALGEWIASLGPVYAFLAPTLGWIGTAVTGSDTSANALFAKLQVTAANSAGINPDLMLAGNTTGGVVGKMVSPQSLAIAATAVGMEGKESEIFKAVFPWTIAMLFVVCCLIFLQTNVLSFMVPFIP</sequence>
<feature type="transmembrane region" description="Helical" evidence="8">
    <location>
        <begin position="15"/>
        <end position="36"/>
    </location>
</feature>
<keyword evidence="4 8" id="KW-1003">Cell membrane</keyword>
<feature type="transmembrane region" description="Helical" evidence="8">
    <location>
        <begin position="196"/>
        <end position="219"/>
    </location>
</feature>
<proteinExistence type="inferred from homology"/>
<evidence type="ECO:0000313" key="10">
    <source>
        <dbReference type="Proteomes" id="UP000664332"/>
    </source>
</evidence>
<dbReference type="InterPro" id="IPR003804">
    <property type="entry name" value="Lactate_perm"/>
</dbReference>
<protein>
    <recommendedName>
        <fullName evidence="8">L-lactate permease</fullName>
    </recommendedName>
</protein>
<evidence type="ECO:0000256" key="4">
    <source>
        <dbReference type="ARBA" id="ARBA00022475"/>
    </source>
</evidence>
<feature type="transmembrane region" description="Helical" evidence="8">
    <location>
        <begin position="228"/>
        <end position="245"/>
    </location>
</feature>
<evidence type="ECO:0000256" key="8">
    <source>
        <dbReference type="RuleBase" id="RU365092"/>
    </source>
</evidence>
<comment type="similarity">
    <text evidence="2 8">Belongs to the lactate permease family.</text>
</comment>
<evidence type="ECO:0000256" key="3">
    <source>
        <dbReference type="ARBA" id="ARBA00022448"/>
    </source>
</evidence>
<feature type="transmembrane region" description="Helical" evidence="8">
    <location>
        <begin position="160"/>
        <end position="184"/>
    </location>
</feature>
<feature type="transmembrane region" description="Helical" evidence="8">
    <location>
        <begin position="366"/>
        <end position="384"/>
    </location>
</feature>
<dbReference type="PANTHER" id="PTHR30003">
    <property type="entry name" value="L-LACTATE PERMEASE"/>
    <property type="match status" value="1"/>
</dbReference>
<dbReference type="Proteomes" id="UP000664332">
    <property type="component" value="Unassembled WGS sequence"/>
</dbReference>
<feature type="transmembrane region" description="Helical" evidence="8">
    <location>
        <begin position="48"/>
        <end position="67"/>
    </location>
</feature>
<keyword evidence="7 8" id="KW-0472">Membrane</keyword>
<feature type="transmembrane region" description="Helical" evidence="8">
    <location>
        <begin position="73"/>
        <end position="93"/>
    </location>
</feature>